<dbReference type="AlphaFoldDB" id="A0A2A7S4F6"/>
<dbReference type="RefSeq" id="WP_098154068.1">
    <property type="nucleotide sequence ID" value="NZ_CADEQB010000005.1"/>
</dbReference>
<feature type="signal peptide" evidence="1">
    <location>
        <begin position="1"/>
        <end position="22"/>
    </location>
</feature>
<dbReference type="Proteomes" id="UP000220629">
    <property type="component" value="Unassembled WGS sequence"/>
</dbReference>
<evidence type="ECO:0008006" key="4">
    <source>
        <dbReference type="Google" id="ProtNLM"/>
    </source>
</evidence>
<comment type="caution">
    <text evidence="2">The sequence shown here is derived from an EMBL/GenBank/DDBJ whole genome shotgun (WGS) entry which is preliminary data.</text>
</comment>
<proteinExistence type="predicted"/>
<protein>
    <recommendedName>
        <fullName evidence="4">SH3 domain-containing protein</fullName>
    </recommendedName>
</protein>
<feature type="chain" id="PRO_5012970234" description="SH3 domain-containing protein" evidence="1">
    <location>
        <begin position="23"/>
        <end position="215"/>
    </location>
</feature>
<dbReference type="EMBL" id="PDDY01000004">
    <property type="protein sequence ID" value="PEH38537.1"/>
    <property type="molecule type" value="Genomic_DNA"/>
</dbReference>
<sequence length="215" mass="23153">MKRIFIVLAAALALAGSTAARAGGEPRAGIYALRSLPGAQLDYRSLRLAVDHGLVTGWFDNPSTAPAANNPDRDPTCRFLMTGRPDEHGRLDFATGFAGERGGHIVMQRDARGAWTVQALGDLPNCDVPTIAVGDTLSLGEARDWRGFVTVASPRAPLYSAPGMQAVTRAWLVKGDVAAVLAREGDWLRIDYFSGGGELLRWIRRADLRADLRAD</sequence>
<evidence type="ECO:0000313" key="2">
    <source>
        <dbReference type="EMBL" id="PEH38537.1"/>
    </source>
</evidence>
<reference evidence="3" key="1">
    <citation type="submission" date="2017-09" db="EMBL/GenBank/DDBJ databases">
        <title>FDA dAtabase for Regulatory Grade micrObial Sequences (FDA-ARGOS): Supporting development and validation of Infectious Disease Dx tests.</title>
        <authorList>
            <person name="Minogue T."/>
            <person name="Wolcott M."/>
            <person name="Wasieloski L."/>
            <person name="Aguilar W."/>
            <person name="Moore D."/>
            <person name="Tallon L."/>
            <person name="Sadzewicz L."/>
            <person name="Ott S."/>
            <person name="Zhao X."/>
            <person name="Nagaraj S."/>
            <person name="Vavikolanu K."/>
            <person name="Aluvathingal J."/>
            <person name="Nadendla S."/>
            <person name="Sichtig H."/>
        </authorList>
    </citation>
    <scope>NUCLEOTIDE SEQUENCE [LARGE SCALE GENOMIC DNA]</scope>
    <source>
        <strain evidence="3">FDAARGOS_390</strain>
    </source>
</reference>
<keyword evidence="1" id="KW-0732">Signal</keyword>
<evidence type="ECO:0000313" key="3">
    <source>
        <dbReference type="Proteomes" id="UP000220629"/>
    </source>
</evidence>
<gene>
    <name evidence="2" type="ORF">CRM94_29605</name>
</gene>
<accession>A0A2A7S4F6</accession>
<evidence type="ECO:0000256" key="1">
    <source>
        <dbReference type="SAM" id="SignalP"/>
    </source>
</evidence>
<organism evidence="2 3">
    <name type="scientific">Burkholderia gladioli</name>
    <name type="common">Pseudomonas marginata</name>
    <name type="synonym">Phytomonas marginata</name>
    <dbReference type="NCBI Taxonomy" id="28095"/>
    <lineage>
        <taxon>Bacteria</taxon>
        <taxon>Pseudomonadati</taxon>
        <taxon>Pseudomonadota</taxon>
        <taxon>Betaproteobacteria</taxon>
        <taxon>Burkholderiales</taxon>
        <taxon>Burkholderiaceae</taxon>
        <taxon>Burkholderia</taxon>
    </lineage>
</organism>
<name>A0A2A7S4F6_BURGA</name>